<dbReference type="InterPro" id="IPR038740">
    <property type="entry name" value="BioF2-like_GNAT_dom"/>
</dbReference>
<accession>A0ABT8TT43</accession>
<keyword evidence="2" id="KW-0012">Acyltransferase</keyword>
<dbReference type="GO" id="GO:0016746">
    <property type="term" value="F:acyltransferase activity"/>
    <property type="evidence" value="ECO:0007669"/>
    <property type="project" value="UniProtKB-KW"/>
</dbReference>
<organism evidence="2 3">
    <name type="scientific">Nocardioides cremeus</name>
    <dbReference type="NCBI Taxonomy" id="3058044"/>
    <lineage>
        <taxon>Bacteria</taxon>
        <taxon>Bacillati</taxon>
        <taxon>Actinomycetota</taxon>
        <taxon>Actinomycetes</taxon>
        <taxon>Propionibacteriales</taxon>
        <taxon>Nocardioidaceae</taxon>
        <taxon>Nocardioides</taxon>
    </lineage>
</organism>
<keyword evidence="2" id="KW-0808">Transferase</keyword>
<proteinExistence type="predicted"/>
<dbReference type="EC" id="2.3.1.-" evidence="2"/>
<dbReference type="RefSeq" id="WP_302708620.1">
    <property type="nucleotide sequence ID" value="NZ_JAULSC010000011.1"/>
</dbReference>
<feature type="domain" description="BioF2-like acetyltransferase" evidence="1">
    <location>
        <begin position="189"/>
        <end position="333"/>
    </location>
</feature>
<evidence type="ECO:0000313" key="3">
    <source>
        <dbReference type="Proteomes" id="UP001168363"/>
    </source>
</evidence>
<dbReference type="Pfam" id="PF13480">
    <property type="entry name" value="Acetyltransf_6"/>
    <property type="match status" value="1"/>
</dbReference>
<dbReference type="EMBL" id="JAULSC010000011">
    <property type="protein sequence ID" value="MDO3396539.1"/>
    <property type="molecule type" value="Genomic_DNA"/>
</dbReference>
<protein>
    <submittedName>
        <fullName evidence="2">GNAT family N-acetyltransferase</fullName>
        <ecNumber evidence="2">2.3.1.-</ecNumber>
    </submittedName>
</protein>
<dbReference type="InterPro" id="IPR016181">
    <property type="entry name" value="Acyl_CoA_acyltransferase"/>
</dbReference>
<name>A0ABT8TT43_9ACTN</name>
<evidence type="ECO:0000313" key="2">
    <source>
        <dbReference type="EMBL" id="MDO3396539.1"/>
    </source>
</evidence>
<reference evidence="2" key="1">
    <citation type="submission" date="2023-06" db="EMBL/GenBank/DDBJ databases">
        <title>Genome sequence of Nocardioides sp. SOB44.</title>
        <authorList>
            <person name="Zhang G."/>
        </authorList>
    </citation>
    <scope>NUCLEOTIDE SEQUENCE</scope>
    <source>
        <strain evidence="2">SOB44</strain>
    </source>
</reference>
<sequence>MSATVDHAAPSGAECSSAALVEPGELAGDPVVAAAWADLCARARHANPFLAPAVLLPALRHLAEPGGVRMLTVGSPGHLELLLPVAPRRRTRRTPVRASVGWAHTHHFLGTPLVAPTLDQRGWRAALAALRESGDAWFVLPQTDVDVVREVEAAAACLGLVTRRLDEQSRPVTRRHEHDDYAELRLSGRRRKELRRVRRRLDERLGGGLELVDLAAGATAQALETALQEFLALEAAGWKGTDGGAIAGRPAERAFFLEACRALAAQGRLEVLALRGREGRAAAMALVLRDGDTQFTFKIAYDEQHAACSPGLLLYLDQLSRFHDSGAALVDTCAAPDHPMARRLHGDDRTLVTLAVALSPRRGALAVRWARAVATTAAAVRRHRTTTDPREDRP</sequence>
<gene>
    <name evidence="2" type="ORF">QWJ41_12470</name>
</gene>
<comment type="caution">
    <text evidence="2">The sequence shown here is derived from an EMBL/GenBank/DDBJ whole genome shotgun (WGS) entry which is preliminary data.</text>
</comment>
<evidence type="ECO:0000259" key="1">
    <source>
        <dbReference type="Pfam" id="PF13480"/>
    </source>
</evidence>
<dbReference type="SUPFAM" id="SSF55729">
    <property type="entry name" value="Acyl-CoA N-acyltransferases (Nat)"/>
    <property type="match status" value="1"/>
</dbReference>
<keyword evidence="3" id="KW-1185">Reference proteome</keyword>
<dbReference type="Proteomes" id="UP001168363">
    <property type="component" value="Unassembled WGS sequence"/>
</dbReference>